<organism evidence="2 3">
    <name type="scientific">Mycobacterium phage Majeke</name>
    <dbReference type="NCBI Taxonomy" id="2024296"/>
    <lineage>
        <taxon>Viruses</taxon>
        <taxon>Duplodnaviria</taxon>
        <taxon>Heunggongvirae</taxon>
        <taxon>Uroviricota</taxon>
        <taxon>Caudoviricetes</taxon>
        <taxon>Pclasvirinae</taxon>
        <taxon>Fishburnevirus</taxon>
        <taxon>Fishburnevirus majeke</taxon>
    </lineage>
</organism>
<evidence type="ECO:0000259" key="1">
    <source>
        <dbReference type="Pfam" id="PF05305"/>
    </source>
</evidence>
<protein>
    <recommendedName>
        <fullName evidence="1">DUF732 domain-containing protein</fullName>
    </recommendedName>
</protein>
<dbReference type="GeneID" id="60336722"/>
<keyword evidence="3" id="KW-1185">Reference proteome</keyword>
<name>A0A249XTL6_9CAUD</name>
<sequence>MSNNSVPNRIRPIWTPEDAREAAEEAKRHEPVRLRDWAWAPALITLGILGVGLLTGCTRTAAEGTPVVASEPTTSTAAAPTLSEQEITDRAFIATLDGQGITYTSREDAIAGGRAVCELVAEADGNLYTTTLAVAAGTELSLENAAYLVGASTAAYCPEYLDDMEGGN</sequence>
<accession>A0A249XTL6</accession>
<reference evidence="2 3" key="1">
    <citation type="submission" date="2017-07" db="EMBL/GenBank/DDBJ databases">
        <authorList>
            <person name="Hlophe Z."/>
            <person name="Ntuli M.Z."/>
            <person name="Moopanar K."/>
            <person name="Mzimela N.C."/>
            <person name="Maloney S.E.K."/>
            <person name="Ndwandwe T."/>
            <person name="Van P.C."/>
            <person name="Maharaj S."/>
            <person name="Gounden S."/>
            <person name="Munsamy V."/>
            <person name="Guerrero Bustamante C.A."/>
            <person name="Pope W.H."/>
            <person name="Russell D.A."/>
            <person name="Garlena R.A."/>
            <person name="Larsen M.H."/>
            <person name="Jacobs-Sera D."/>
            <person name="Hatfull G.F."/>
        </authorList>
    </citation>
    <scope>NUCLEOTIDE SEQUENCE [LARGE SCALE GENOMIC DNA]</scope>
</reference>
<dbReference type="RefSeq" id="YP_009965000.1">
    <property type="nucleotide sequence ID" value="NC_051737.1"/>
</dbReference>
<dbReference type="Proteomes" id="UP000221895">
    <property type="component" value="Segment"/>
</dbReference>
<dbReference type="EMBL" id="MF472894">
    <property type="protein sequence ID" value="ASZ75298.1"/>
    <property type="molecule type" value="Genomic_DNA"/>
</dbReference>
<gene>
    <name evidence="2" type="primary">38</name>
    <name evidence="2" type="ORF">PBI_MAJEKE_38</name>
</gene>
<dbReference type="InterPro" id="IPR007969">
    <property type="entry name" value="DUF732"/>
</dbReference>
<dbReference type="KEGG" id="vg:60336722"/>
<evidence type="ECO:0000313" key="3">
    <source>
        <dbReference type="Proteomes" id="UP000221895"/>
    </source>
</evidence>
<proteinExistence type="predicted"/>
<evidence type="ECO:0000313" key="2">
    <source>
        <dbReference type="EMBL" id="ASZ75298.1"/>
    </source>
</evidence>
<feature type="domain" description="DUF732" evidence="1">
    <location>
        <begin position="89"/>
        <end position="159"/>
    </location>
</feature>
<dbReference type="Pfam" id="PF05305">
    <property type="entry name" value="DUF732"/>
    <property type="match status" value="1"/>
</dbReference>